<name>A0A9X5H7R7_9FIRM</name>
<dbReference type="RefSeq" id="WP_162205644.1">
    <property type="nucleotide sequence ID" value="NZ_VIRB01000075.1"/>
</dbReference>
<accession>A0A9X5H7R7</accession>
<organism evidence="1 2">
    <name type="scientific">Schaedlerella arabinosiphila</name>
    <dbReference type="NCBI Taxonomy" id="2044587"/>
    <lineage>
        <taxon>Bacteria</taxon>
        <taxon>Bacillati</taxon>
        <taxon>Bacillota</taxon>
        <taxon>Clostridia</taxon>
        <taxon>Lachnospirales</taxon>
        <taxon>Lachnospiraceae</taxon>
        <taxon>Schaedlerella</taxon>
    </lineage>
</organism>
<dbReference type="AlphaFoldDB" id="A0A9X5H7R7"/>
<dbReference type="Proteomes" id="UP000474104">
    <property type="component" value="Unassembled WGS sequence"/>
</dbReference>
<sequence>MLFAVAISFVRDDIDFRKSIKLDVSYPFLEKEREKNVIVELVDRFGYRFPKAKRMAQKVVRFHEMLLKEDEDSNLFFWDLDYCVFFGKTFIDGIHMLESFSGEQSGYGYDYACGIFTDIGMKAPLRLVGTRAANEAANEVSRKKVMASIDKLFHGDLYNDV</sequence>
<gene>
    <name evidence="1" type="ORF">FMM80_12385</name>
</gene>
<proteinExistence type="predicted"/>
<evidence type="ECO:0000313" key="2">
    <source>
        <dbReference type="Proteomes" id="UP000474104"/>
    </source>
</evidence>
<comment type="caution">
    <text evidence="1">The sequence shown here is derived from an EMBL/GenBank/DDBJ whole genome shotgun (WGS) entry which is preliminary data.</text>
</comment>
<reference evidence="1 2" key="1">
    <citation type="submission" date="2019-07" db="EMBL/GenBank/DDBJ databases">
        <title>Draft genome sequences of 15 bacterial species constituting the stable defined intestinal microbiota of the GM15 gnotobiotic mouse model.</title>
        <authorList>
            <person name="Elie C."/>
            <person name="Mathieu A."/>
            <person name="Saliou A."/>
            <person name="Darnaud M."/>
            <person name="Leulier F."/>
            <person name="Tamellini A."/>
        </authorList>
    </citation>
    <scope>NUCLEOTIDE SEQUENCE [LARGE SCALE GENOMIC DNA]</scope>
    <source>
        <strain evidence="2">ASF 502</strain>
    </source>
</reference>
<evidence type="ECO:0000313" key="1">
    <source>
        <dbReference type="EMBL" id="NDO69431.1"/>
    </source>
</evidence>
<protein>
    <submittedName>
        <fullName evidence="1">Uncharacterized protein</fullName>
    </submittedName>
</protein>
<dbReference type="EMBL" id="VIRB01000075">
    <property type="protein sequence ID" value="NDO69431.1"/>
    <property type="molecule type" value="Genomic_DNA"/>
</dbReference>